<dbReference type="KEGG" id="tti:THITH_06170"/>
<name>W0DKY9_9GAMM</name>
<dbReference type="EMBL" id="CP007029">
    <property type="protein sequence ID" value="AHE97907.1"/>
    <property type="molecule type" value="Genomic_DNA"/>
</dbReference>
<reference evidence="6 7" key="1">
    <citation type="submission" date="2013-12" db="EMBL/GenBank/DDBJ databases">
        <authorList>
            <consortium name="DOE Joint Genome Institute"/>
            <person name="Muyzer G."/>
            <person name="Huntemann M."/>
            <person name="Han J."/>
            <person name="Chen A."/>
            <person name="Kyrpides N."/>
            <person name="Mavromatis K."/>
            <person name="Markowitz V."/>
            <person name="Palaniappan K."/>
            <person name="Ivanova N."/>
            <person name="Schaumberg A."/>
            <person name="Pati A."/>
            <person name="Liolios K."/>
            <person name="Nordberg H.P."/>
            <person name="Cantor M.N."/>
            <person name="Hua S.X."/>
            <person name="Woyke T."/>
        </authorList>
    </citation>
    <scope>NUCLEOTIDE SEQUENCE [LARGE SCALE GENOMIC DNA]</scope>
    <source>
        <strain evidence="6 7">ARh 1</strain>
    </source>
</reference>
<evidence type="ECO:0008006" key="8">
    <source>
        <dbReference type="Google" id="ProtNLM"/>
    </source>
</evidence>
<evidence type="ECO:0000256" key="1">
    <source>
        <dbReference type="ARBA" id="ARBA00004141"/>
    </source>
</evidence>
<feature type="transmembrane region" description="Helical" evidence="5">
    <location>
        <begin position="79"/>
        <end position="112"/>
    </location>
</feature>
<feature type="transmembrane region" description="Helical" evidence="5">
    <location>
        <begin position="189"/>
        <end position="209"/>
    </location>
</feature>
<accession>W0DKY9</accession>
<dbReference type="Pfam" id="PF01566">
    <property type="entry name" value="Nramp"/>
    <property type="match status" value="1"/>
</dbReference>
<feature type="transmembrane region" description="Helical" evidence="5">
    <location>
        <begin position="366"/>
        <end position="387"/>
    </location>
</feature>
<feature type="transmembrane region" description="Helical" evidence="5">
    <location>
        <begin position="399"/>
        <end position="422"/>
    </location>
</feature>
<feature type="transmembrane region" description="Helical" evidence="5">
    <location>
        <begin position="336"/>
        <end position="360"/>
    </location>
</feature>
<proteinExistence type="predicted"/>
<dbReference type="STRING" id="713585.THITH_06170"/>
<dbReference type="AlphaFoldDB" id="W0DKY9"/>
<comment type="subcellular location">
    <subcellularLocation>
        <location evidence="1">Membrane</location>
        <topology evidence="1">Multi-pass membrane protein</topology>
    </subcellularLocation>
</comment>
<feature type="transmembrane region" description="Helical" evidence="5">
    <location>
        <begin position="149"/>
        <end position="169"/>
    </location>
</feature>
<keyword evidence="7" id="KW-1185">Reference proteome</keyword>
<dbReference type="OrthoDB" id="4858698at2"/>
<evidence type="ECO:0000256" key="4">
    <source>
        <dbReference type="ARBA" id="ARBA00023136"/>
    </source>
</evidence>
<dbReference type="GO" id="GO:0046873">
    <property type="term" value="F:metal ion transmembrane transporter activity"/>
    <property type="evidence" value="ECO:0007669"/>
    <property type="project" value="InterPro"/>
</dbReference>
<dbReference type="Proteomes" id="UP000005289">
    <property type="component" value="Chromosome"/>
</dbReference>
<organism evidence="6 7">
    <name type="scientific">Thioalkalivibrio paradoxus ARh 1</name>
    <dbReference type="NCBI Taxonomy" id="713585"/>
    <lineage>
        <taxon>Bacteria</taxon>
        <taxon>Pseudomonadati</taxon>
        <taxon>Pseudomonadota</taxon>
        <taxon>Gammaproteobacteria</taxon>
        <taxon>Chromatiales</taxon>
        <taxon>Ectothiorhodospiraceae</taxon>
        <taxon>Thioalkalivibrio</taxon>
    </lineage>
</organism>
<evidence type="ECO:0000313" key="7">
    <source>
        <dbReference type="Proteomes" id="UP000005289"/>
    </source>
</evidence>
<dbReference type="NCBIfam" id="NF037982">
    <property type="entry name" value="Nramp_1"/>
    <property type="match status" value="1"/>
</dbReference>
<sequence length="426" mass="44925">MTRSAMSPLRAAIGPGLLMAGAAVGVSHLVQSTRAGAEFGLLLLPVVLLACLLKYPFLEFGPRYVAATGENLLVGYRRLGRWALALFALITLATMFIILAVVTVVTAGLAGLVFGIDASPATLATGILLACLLLLAIGNYRGLDLAMKMIMAALTVSTVAAVVLAFGGLQEMTTISGLQLAPQLWTATGFAFLLALIGWMPIPLEVAVWHSLWSQERAQATGQTPTLRNALIDFRIGYIGATLLAAAFLLLGALLMYASGVGFADSAVGFSAQLVDLYAGTLGEWSRPLIAVAALSTMFSTTLAVTDAYPRVLAALLAVARFGPDDPRAREPHNRATYLLALAGVIAGALLILYFAGAAFTQLIDFATTLSFLAAPVIAWLTLRVVTDSHMPAAARPGFWLRLLAWFGLAFGIGFALVWVGWRMLA</sequence>
<feature type="transmembrane region" description="Helical" evidence="5">
    <location>
        <begin position="118"/>
        <end position="137"/>
    </location>
</feature>
<dbReference type="HOGENOM" id="CLU_640842_0_0_6"/>
<evidence type="ECO:0000256" key="5">
    <source>
        <dbReference type="SAM" id="Phobius"/>
    </source>
</evidence>
<feature type="transmembrane region" description="Helical" evidence="5">
    <location>
        <begin position="236"/>
        <end position="258"/>
    </location>
</feature>
<evidence type="ECO:0000256" key="2">
    <source>
        <dbReference type="ARBA" id="ARBA00022692"/>
    </source>
</evidence>
<keyword evidence="2 5" id="KW-0812">Transmembrane</keyword>
<gene>
    <name evidence="6" type="ORF">THITH_06170</name>
</gene>
<dbReference type="GO" id="GO:0016020">
    <property type="term" value="C:membrane"/>
    <property type="evidence" value="ECO:0007669"/>
    <property type="project" value="UniProtKB-SubCell"/>
</dbReference>
<protein>
    <recommendedName>
        <fullName evidence="8">Permease</fullName>
    </recommendedName>
</protein>
<keyword evidence="3 5" id="KW-1133">Transmembrane helix</keyword>
<evidence type="ECO:0000313" key="6">
    <source>
        <dbReference type="EMBL" id="AHE97907.1"/>
    </source>
</evidence>
<dbReference type="InterPro" id="IPR001046">
    <property type="entry name" value="NRAMP_fam"/>
</dbReference>
<feature type="transmembrane region" description="Helical" evidence="5">
    <location>
        <begin position="39"/>
        <end position="58"/>
    </location>
</feature>
<keyword evidence="4 5" id="KW-0472">Membrane</keyword>
<dbReference type="Gene3D" id="1.20.1740.10">
    <property type="entry name" value="Amino acid/polyamine transporter I"/>
    <property type="match status" value="1"/>
</dbReference>
<evidence type="ECO:0000256" key="3">
    <source>
        <dbReference type="ARBA" id="ARBA00022989"/>
    </source>
</evidence>
<dbReference type="RefSeq" id="WP_025367329.1">
    <property type="nucleotide sequence ID" value="NZ_CP007029.1"/>
</dbReference>